<evidence type="ECO:0000313" key="1">
    <source>
        <dbReference type="EMBL" id="KAF5689046.1"/>
    </source>
</evidence>
<reference evidence="1 2" key="1">
    <citation type="submission" date="2020-05" db="EMBL/GenBank/DDBJ databases">
        <title>Identification and distribution of gene clusters putatively required for synthesis of sphingolipid metabolism inhibitors in phylogenetically diverse species of the filamentous fungus Fusarium.</title>
        <authorList>
            <person name="Kim H.-S."/>
            <person name="Busman M."/>
            <person name="Brown D.W."/>
            <person name="Divon H."/>
            <person name="Uhlig S."/>
            <person name="Proctor R.H."/>
        </authorList>
    </citation>
    <scope>NUCLEOTIDE SEQUENCE [LARGE SCALE GENOMIC DNA]</scope>
    <source>
        <strain evidence="1 2">NRRL 25311</strain>
    </source>
</reference>
<sequence length="808" mass="90744">MPKNNGPTRIAPKLASKHNLPSTLKVPCLLQVNGNTFGGKGLGIPTTIATSLLALRSTDKDLYLGLVIKLPLSAAVESTGFGKCHQIDIGSQKVIASTTRKFTVKFPRENINIAYQPATEEETTRYPAGKKYMTWVSVILGKGASVSVQGFGMPYSNPGCTAEGFLRPPASTTAMDSLYLLDIIQQRQFLFLAAHPDEVLKARWTVASLAPNFDYGYDADQSWDMERYMKQLHENEGHCFRTAWNFETDASHVTAMTQSIVQDFMWIQKWCLDMTTEMGSAYFVKHTVSRRSKTWMVIMKMDGDFWKDTEWFQACINGTMKLVVHPGPDELPESWTDDLSERYSARICHDPEEFRLLNLHPLTEKDFVIRNRVSFEWDLQLHDAKRQVDAVCDLLPSAAPNRQFFRDKGLEVSEFVFGREALMMSLHRDLLRGDGFWKTMMAADPALNEMASNMGDMDTSSQHQRMALSMLPSVNFLKDDGGSGWTEALLSEVSDADQRPLCYYLSNRPLGFGIFTSGPNTDNTSIFPVAVLAMHTTVGSVMASAPTPTAINKFASDLHTTSRSVACKYNIGTSQESSRRAALVIRGFQLQVECDAFKCLLQYPHPGDEAVGHDEWGVELDWKLHLSATFWLLTCLGSKSLPPLHKEDANILHEFQDVLEKSNMFTRLLERVSDTISWEEYVAGETVADTEIMGLMEMLIEVADIVCTTPSLAHIEDHLKKWKVERARGIAIDEAGGMSRGDLYSIWGNTLLPCFLAGDEEFIPLEVKSYHDRDADGNMRNRFGDDARKSALEFLVATRWPVYRVRGQ</sequence>
<gene>
    <name evidence="1" type="ORF">FDENT_4548</name>
</gene>
<name>A0A8H5UHQ5_9HYPO</name>
<dbReference type="AlphaFoldDB" id="A0A8H5UHQ5"/>
<protein>
    <submittedName>
        <fullName evidence="1">Uncharacterized protein</fullName>
    </submittedName>
</protein>
<keyword evidence="2" id="KW-1185">Reference proteome</keyword>
<evidence type="ECO:0000313" key="2">
    <source>
        <dbReference type="Proteomes" id="UP000562682"/>
    </source>
</evidence>
<dbReference type="EMBL" id="JAAOAK010000110">
    <property type="protein sequence ID" value="KAF5689046.1"/>
    <property type="molecule type" value="Genomic_DNA"/>
</dbReference>
<proteinExistence type="predicted"/>
<organism evidence="1 2">
    <name type="scientific">Fusarium denticulatum</name>
    <dbReference type="NCBI Taxonomy" id="48507"/>
    <lineage>
        <taxon>Eukaryota</taxon>
        <taxon>Fungi</taxon>
        <taxon>Dikarya</taxon>
        <taxon>Ascomycota</taxon>
        <taxon>Pezizomycotina</taxon>
        <taxon>Sordariomycetes</taxon>
        <taxon>Hypocreomycetidae</taxon>
        <taxon>Hypocreales</taxon>
        <taxon>Nectriaceae</taxon>
        <taxon>Fusarium</taxon>
        <taxon>Fusarium fujikuroi species complex</taxon>
    </lineage>
</organism>
<dbReference type="Proteomes" id="UP000562682">
    <property type="component" value="Unassembled WGS sequence"/>
</dbReference>
<accession>A0A8H5UHQ5</accession>
<comment type="caution">
    <text evidence="1">The sequence shown here is derived from an EMBL/GenBank/DDBJ whole genome shotgun (WGS) entry which is preliminary data.</text>
</comment>